<sequence>MEYIKLFWEGAPEEEPPVILYEVDTEHERLAFRSIDIFAGGRTHNIPDLYDGAIEITPIPTVEEFNAHGWGEEFHACLIEKTEFEAVWESHTHNGALKQSGGI</sequence>
<keyword evidence="3" id="KW-1185">Reference proteome</keyword>
<reference evidence="2 3" key="1">
    <citation type="submission" date="2011-08" db="EMBL/GenBank/DDBJ databases">
        <title>The Genome Sequence of Clostridium orbiscindens 1_3_50AFAA.</title>
        <authorList>
            <consortium name="The Broad Institute Genome Sequencing Platform"/>
            <person name="Earl A."/>
            <person name="Ward D."/>
            <person name="Feldgarden M."/>
            <person name="Gevers D."/>
            <person name="Daigneault M."/>
            <person name="Strauss J."/>
            <person name="Allen-Vercoe E."/>
            <person name="Young S.K."/>
            <person name="Zeng Q."/>
            <person name="Gargeya S."/>
            <person name="Fitzgerald M."/>
            <person name="Haas B."/>
            <person name="Abouelleil A."/>
            <person name="Alvarado L."/>
            <person name="Arachchi H.M."/>
            <person name="Berlin A."/>
            <person name="Brown A."/>
            <person name="Chapman S.B."/>
            <person name="Chen Z."/>
            <person name="Dunbar C."/>
            <person name="Freedman E."/>
            <person name="Gearin G."/>
            <person name="Gellesch M."/>
            <person name="Goldberg J."/>
            <person name="Griggs A."/>
            <person name="Gujja S."/>
            <person name="Heiman D."/>
            <person name="Howarth C."/>
            <person name="Larson L."/>
            <person name="Lui A."/>
            <person name="MacDonald P.J.P."/>
            <person name="Montmayeur A."/>
            <person name="Murphy C."/>
            <person name="Neiman D."/>
            <person name="Pearson M."/>
            <person name="Priest M."/>
            <person name="Roberts A."/>
            <person name="Saif S."/>
            <person name="Shea T."/>
            <person name="Shenoy N."/>
            <person name="Sisk P."/>
            <person name="Stolte C."/>
            <person name="Sykes S."/>
            <person name="Wortman J."/>
            <person name="Nusbaum C."/>
            <person name="Birren B."/>
        </authorList>
    </citation>
    <scope>NUCLEOTIDE SEQUENCE [LARGE SCALE GENOMIC DNA]</scope>
    <source>
        <strain evidence="2 3">1_3_50AFAA</strain>
    </source>
</reference>
<organism evidence="2 3">
    <name type="scientific">Flavonifractor plautii 1_3_50AFAA</name>
    <dbReference type="NCBI Taxonomy" id="742738"/>
    <lineage>
        <taxon>Bacteria</taxon>
        <taxon>Bacillati</taxon>
        <taxon>Bacillota</taxon>
        <taxon>Clostridia</taxon>
        <taxon>Eubacteriales</taxon>
        <taxon>Oscillospiraceae</taxon>
        <taxon>Flavonifractor</taxon>
    </lineage>
</organism>
<dbReference type="EMBL" id="ADLO01000105">
    <property type="protein sequence ID" value="KGF53686.1"/>
    <property type="molecule type" value="Genomic_DNA"/>
</dbReference>
<accession>A0A096B403</accession>
<name>A0A096B403_FLAPL</name>
<proteinExistence type="predicted"/>
<dbReference type="Pfam" id="PF21812">
    <property type="entry name" value="DUF6881"/>
    <property type="match status" value="1"/>
</dbReference>
<evidence type="ECO:0000313" key="3">
    <source>
        <dbReference type="Proteomes" id="UP000029585"/>
    </source>
</evidence>
<dbReference type="HOGENOM" id="CLU_2246979_0_0_9"/>
<evidence type="ECO:0000259" key="1">
    <source>
        <dbReference type="Pfam" id="PF21812"/>
    </source>
</evidence>
<protein>
    <recommendedName>
        <fullName evidence="1">DUF6881 domain-containing protein</fullName>
    </recommendedName>
</protein>
<dbReference type="eggNOG" id="ENOG5032RDQ">
    <property type="taxonomic scope" value="Bacteria"/>
</dbReference>
<evidence type="ECO:0000313" key="2">
    <source>
        <dbReference type="EMBL" id="KGF53686.1"/>
    </source>
</evidence>
<gene>
    <name evidence="2" type="ORF">HMPREF9460_03506</name>
</gene>
<dbReference type="PATRIC" id="fig|742738.3.peg.3613"/>
<dbReference type="InterPro" id="IPR049248">
    <property type="entry name" value="DUF6881"/>
</dbReference>
<feature type="domain" description="DUF6881" evidence="1">
    <location>
        <begin position="2"/>
        <end position="92"/>
    </location>
</feature>
<dbReference type="AlphaFoldDB" id="A0A096B403"/>
<dbReference type="Proteomes" id="UP000029585">
    <property type="component" value="Unassembled WGS sequence"/>
</dbReference>
<dbReference type="RefSeq" id="WP_044942902.1">
    <property type="nucleotide sequence ID" value="NZ_KN174166.1"/>
</dbReference>
<comment type="caution">
    <text evidence="2">The sequence shown here is derived from an EMBL/GenBank/DDBJ whole genome shotgun (WGS) entry which is preliminary data.</text>
</comment>